<keyword evidence="1" id="KW-0732">Signal</keyword>
<name>A0A2M4DBF9_ANODA</name>
<feature type="signal peptide" evidence="1">
    <location>
        <begin position="1"/>
        <end position="22"/>
    </location>
</feature>
<evidence type="ECO:0000256" key="1">
    <source>
        <dbReference type="SAM" id="SignalP"/>
    </source>
</evidence>
<dbReference type="EMBL" id="GGFL01010736">
    <property type="protein sequence ID" value="MBW74914.1"/>
    <property type="molecule type" value="Transcribed_RNA"/>
</dbReference>
<organism evidence="2">
    <name type="scientific">Anopheles darlingi</name>
    <name type="common">Mosquito</name>
    <dbReference type="NCBI Taxonomy" id="43151"/>
    <lineage>
        <taxon>Eukaryota</taxon>
        <taxon>Metazoa</taxon>
        <taxon>Ecdysozoa</taxon>
        <taxon>Arthropoda</taxon>
        <taxon>Hexapoda</taxon>
        <taxon>Insecta</taxon>
        <taxon>Pterygota</taxon>
        <taxon>Neoptera</taxon>
        <taxon>Endopterygota</taxon>
        <taxon>Diptera</taxon>
        <taxon>Nematocera</taxon>
        <taxon>Culicoidea</taxon>
        <taxon>Culicidae</taxon>
        <taxon>Anophelinae</taxon>
        <taxon>Anopheles</taxon>
    </lineage>
</organism>
<feature type="chain" id="PRO_5014610821" evidence="1">
    <location>
        <begin position="23"/>
        <end position="82"/>
    </location>
</feature>
<proteinExistence type="predicted"/>
<evidence type="ECO:0000313" key="2">
    <source>
        <dbReference type="EMBL" id="MBW74914.1"/>
    </source>
</evidence>
<sequence>MSNCILDALVVEFLVLLQCVSSHKYSMFNRAPLDGSVWYNCGLTVSLFFYLNNAELPVIIRWDGYHHSMRPSWVQIMANTPH</sequence>
<protein>
    <submittedName>
        <fullName evidence="2">Putative secreted protein</fullName>
    </submittedName>
</protein>
<accession>A0A2M4DBF9</accession>
<dbReference type="AlphaFoldDB" id="A0A2M4DBF9"/>
<reference evidence="2" key="1">
    <citation type="submission" date="2018-01" db="EMBL/GenBank/DDBJ databases">
        <title>An insight into the sialome of Amazonian anophelines.</title>
        <authorList>
            <person name="Ribeiro J.M."/>
            <person name="Scarpassa V."/>
            <person name="Calvo E."/>
        </authorList>
    </citation>
    <scope>NUCLEOTIDE SEQUENCE</scope>
</reference>